<feature type="binding site" evidence="15">
    <location>
        <position position="299"/>
    </location>
    <ligand>
        <name>[3Fe-4S] cluster</name>
        <dbReference type="ChEBI" id="CHEBI:21137"/>
    </ligand>
</feature>
<evidence type="ECO:0000256" key="5">
    <source>
        <dbReference type="ARBA" id="ARBA00011771"/>
    </source>
</evidence>
<dbReference type="GO" id="GO:0051539">
    <property type="term" value="F:4 iron, 4 sulfur cluster binding"/>
    <property type="evidence" value="ECO:0007669"/>
    <property type="project" value="UniProtKB-KW"/>
</dbReference>
<dbReference type="PIRSF" id="PIRSF000310">
    <property type="entry name" value="NiFe_hyd_ssu"/>
    <property type="match status" value="1"/>
</dbReference>
<evidence type="ECO:0000313" key="19">
    <source>
        <dbReference type="EMBL" id="RRJ83657.1"/>
    </source>
</evidence>
<dbReference type="GO" id="GO:0033748">
    <property type="term" value="F:hydrogenase (acceptor) activity"/>
    <property type="evidence" value="ECO:0007669"/>
    <property type="project" value="UniProtKB-EC"/>
</dbReference>
<comment type="similarity">
    <text evidence="4">Belongs to the [NiFe]/[NiFeSe] hydrogenase small subunit family.</text>
</comment>
<evidence type="ECO:0000313" key="20">
    <source>
        <dbReference type="Proteomes" id="UP000280792"/>
    </source>
</evidence>
<comment type="cofactor">
    <cofactor evidence="1">
        <name>[3Fe-4S] cluster</name>
        <dbReference type="ChEBI" id="CHEBI:21137"/>
    </cofactor>
</comment>
<dbReference type="GO" id="GO:0016020">
    <property type="term" value="C:membrane"/>
    <property type="evidence" value="ECO:0007669"/>
    <property type="project" value="TreeGrafter"/>
</dbReference>
<feature type="binding site" evidence="15">
    <location>
        <position position="260"/>
    </location>
    <ligand>
        <name>[4Fe-4S] cluster</name>
        <dbReference type="ChEBI" id="CHEBI:49883"/>
        <label>2</label>
    </ligand>
</feature>
<evidence type="ECO:0000256" key="13">
    <source>
        <dbReference type="ARBA" id="ARBA00023291"/>
    </source>
</evidence>
<dbReference type="PANTHER" id="PTHR30013:SF7">
    <property type="entry name" value="HYDROGENASE-2 SMALL CHAIN"/>
    <property type="match status" value="1"/>
</dbReference>
<keyword evidence="7 15" id="KW-0004">4Fe-4S</keyword>
<dbReference type="AlphaFoldDB" id="A0A3P3VMU1"/>
<accession>A0A3P3VMU1</accession>
<comment type="subunit">
    <text evidence="5">Heterodimer of a large and a small subunit.</text>
</comment>
<keyword evidence="16" id="KW-0812">Transmembrane</keyword>
<dbReference type="InterPro" id="IPR037148">
    <property type="entry name" value="NiFe-Hase_small_C_sf"/>
</dbReference>
<dbReference type="InterPro" id="IPR027394">
    <property type="entry name" value="Cytochrome-c3_hydrogenase_C"/>
</dbReference>
<dbReference type="GO" id="GO:0009061">
    <property type="term" value="P:anaerobic respiration"/>
    <property type="evidence" value="ECO:0007669"/>
    <property type="project" value="TreeGrafter"/>
</dbReference>
<sequence>MTHDREIEDLASRLGVTRRTFMKFCTGMAATLGLSGGAAIQLAHAVAQQRRPSVIWLSGQECTGCTESLLRSTHPTLETLILDQISLDYSEALSAAAGHQAEEAKHTAMKENWGKYLLVVEGSIPTKDGGIYCKIAGKTMLEHVKEAAEGAAAIVAIGSCASWGGVPSAGPNPTGATPVHEILPDKTIINIPGCPPNPYNFLSTVMQFLTYGTLPELDQLNRPKFAYGRLIHENCERRAHFDAGRFATEFGDDGHRAGWCLYKLGCKGPETFANCPSIEFGDVGGGAWPVGVGAPCFGCTEKGVGFEKALYDLATVTTHTPPDMLPPVAPVQGEGASAGAAALLGAVAGAVVGATAMTVRQLGRSEGAESSSHTDDN</sequence>
<evidence type="ECO:0000256" key="7">
    <source>
        <dbReference type="ARBA" id="ARBA00022485"/>
    </source>
</evidence>
<dbReference type="GO" id="GO:0030313">
    <property type="term" value="C:cell envelope"/>
    <property type="evidence" value="ECO:0007669"/>
    <property type="project" value="UniProtKB-SubCell"/>
</dbReference>
<feature type="binding site" evidence="15">
    <location>
        <position position="65"/>
    </location>
    <ligand>
        <name>[4Fe-4S] cluster</name>
        <dbReference type="ChEBI" id="CHEBI:49883"/>
        <label>1</label>
    </ligand>
</feature>
<keyword evidence="16" id="KW-1133">Transmembrane helix</keyword>
<evidence type="ECO:0000259" key="18">
    <source>
        <dbReference type="Pfam" id="PF14720"/>
    </source>
</evidence>
<proteinExistence type="inferred from homology"/>
<feature type="binding site" evidence="15">
    <location>
        <position position="266"/>
    </location>
    <ligand>
        <name>[4Fe-4S] cluster</name>
        <dbReference type="ChEBI" id="CHEBI:49883"/>
        <label>2</label>
    </ligand>
</feature>
<dbReference type="Proteomes" id="UP000280792">
    <property type="component" value="Unassembled WGS sequence"/>
</dbReference>
<dbReference type="GO" id="GO:0009055">
    <property type="term" value="F:electron transfer activity"/>
    <property type="evidence" value="ECO:0007669"/>
    <property type="project" value="TreeGrafter"/>
</dbReference>
<dbReference type="InterPro" id="IPR001821">
    <property type="entry name" value="NiFe_hydrogenase_ssu"/>
</dbReference>
<dbReference type="NCBIfam" id="TIGR01409">
    <property type="entry name" value="TAT_signal_seq"/>
    <property type="match status" value="1"/>
</dbReference>
<keyword evidence="16" id="KW-0472">Membrane</keyword>
<dbReference type="GO" id="GO:0008901">
    <property type="term" value="F:ferredoxin hydrogenase activity"/>
    <property type="evidence" value="ECO:0007669"/>
    <property type="project" value="InterPro"/>
</dbReference>
<dbReference type="InterPro" id="IPR006137">
    <property type="entry name" value="NADH_UbQ_OxRdtase-like_20kDa"/>
</dbReference>
<feature type="domain" description="NADH:ubiquinone oxidoreductase-like 20kDa subunit" evidence="17">
    <location>
        <begin position="62"/>
        <end position="207"/>
    </location>
</feature>
<keyword evidence="20" id="KW-1185">Reference proteome</keyword>
<evidence type="ECO:0000256" key="2">
    <source>
        <dbReference type="ARBA" id="ARBA00001966"/>
    </source>
</evidence>
<name>A0A3P3VMU1_9GAMM</name>
<dbReference type="GO" id="GO:0051538">
    <property type="term" value="F:3 iron, 4 sulfur cluster binding"/>
    <property type="evidence" value="ECO:0007669"/>
    <property type="project" value="UniProtKB-KW"/>
</dbReference>
<dbReference type="GO" id="GO:0046872">
    <property type="term" value="F:metal ion binding"/>
    <property type="evidence" value="ECO:0007669"/>
    <property type="project" value="UniProtKB-KW"/>
</dbReference>
<dbReference type="EC" id="1.12.99.6" evidence="6"/>
<comment type="caution">
    <text evidence="19">The sequence shown here is derived from an EMBL/GenBank/DDBJ whole genome shotgun (WGS) entry which is preliminary data.</text>
</comment>
<dbReference type="PRINTS" id="PR00614">
    <property type="entry name" value="NIHGNASESMLL"/>
</dbReference>
<evidence type="ECO:0000256" key="3">
    <source>
        <dbReference type="ARBA" id="ARBA00004196"/>
    </source>
</evidence>
<dbReference type="Pfam" id="PF01058">
    <property type="entry name" value="Oxidored_q6"/>
    <property type="match status" value="1"/>
</dbReference>
<evidence type="ECO:0000256" key="11">
    <source>
        <dbReference type="ARBA" id="ARBA00023004"/>
    </source>
</evidence>
<dbReference type="Gene3D" id="4.10.480.10">
    <property type="entry name" value="Cytochrome-c3 hydrogenase, C-terminal domain"/>
    <property type="match status" value="1"/>
</dbReference>
<keyword evidence="9" id="KW-0732">Signal</keyword>
<keyword evidence="11 15" id="KW-0408">Iron</keyword>
<comment type="catalytic activity">
    <reaction evidence="14">
        <text>H2 + A = AH2</text>
        <dbReference type="Rhea" id="RHEA:12116"/>
        <dbReference type="ChEBI" id="CHEBI:13193"/>
        <dbReference type="ChEBI" id="CHEBI:17499"/>
        <dbReference type="ChEBI" id="CHEBI:18276"/>
        <dbReference type="EC" id="1.12.99.6"/>
    </reaction>
</comment>
<evidence type="ECO:0000256" key="15">
    <source>
        <dbReference type="PIRSR" id="PIRSR000310-1"/>
    </source>
</evidence>
<dbReference type="InterPro" id="IPR019546">
    <property type="entry name" value="TAT_signal_bac_arc"/>
</dbReference>
<evidence type="ECO:0000256" key="4">
    <source>
        <dbReference type="ARBA" id="ARBA00006605"/>
    </source>
</evidence>
<evidence type="ECO:0000256" key="8">
    <source>
        <dbReference type="ARBA" id="ARBA00022723"/>
    </source>
</evidence>
<keyword evidence="13 15" id="KW-0003">3Fe-4S</keyword>
<dbReference type="NCBIfam" id="TIGR00391">
    <property type="entry name" value="hydA"/>
    <property type="match status" value="1"/>
</dbReference>
<evidence type="ECO:0000256" key="12">
    <source>
        <dbReference type="ARBA" id="ARBA00023014"/>
    </source>
</evidence>
<dbReference type="FunFam" id="3.40.50.700:FF:000001">
    <property type="entry name" value="Hydrogenase 2 small subunit"/>
    <property type="match status" value="1"/>
</dbReference>
<comment type="subcellular location">
    <subcellularLocation>
        <location evidence="3">Cell envelope</location>
    </subcellularLocation>
</comment>
<feature type="transmembrane region" description="Helical" evidence="16">
    <location>
        <begin position="21"/>
        <end position="43"/>
    </location>
</feature>
<feature type="binding site" evidence="15">
    <location>
        <position position="232"/>
    </location>
    <ligand>
        <name>[4Fe-4S] cluster</name>
        <dbReference type="ChEBI" id="CHEBI:49883"/>
        <label>2</label>
    </ligand>
</feature>
<dbReference type="PROSITE" id="PS51318">
    <property type="entry name" value="TAT"/>
    <property type="match status" value="1"/>
</dbReference>
<evidence type="ECO:0000256" key="1">
    <source>
        <dbReference type="ARBA" id="ARBA00001927"/>
    </source>
</evidence>
<feature type="binding site" evidence="15">
    <location>
        <position position="160"/>
    </location>
    <ligand>
        <name>[4Fe-4S] cluster</name>
        <dbReference type="ChEBI" id="CHEBI:49883"/>
        <label>1</label>
    </ligand>
</feature>
<dbReference type="GO" id="GO:0009375">
    <property type="term" value="C:ferredoxin hydrogenase complex"/>
    <property type="evidence" value="ECO:0007669"/>
    <property type="project" value="InterPro"/>
</dbReference>
<reference evidence="19 20" key="2">
    <citation type="submission" date="2018-12" db="EMBL/GenBank/DDBJ databases">
        <title>Simiduia agarivorans gen. nov., sp. nov., a marine, agarolytic bacterium isolated from shallow coastal water from Keelung, Taiwan.</title>
        <authorList>
            <person name="Shieh W.Y."/>
        </authorList>
    </citation>
    <scope>NUCLEOTIDE SEQUENCE [LARGE SCALE GENOMIC DNA]</scope>
    <source>
        <strain evidence="19 20">GTF-13</strain>
    </source>
</reference>
<keyword evidence="8 15" id="KW-0479">Metal-binding</keyword>
<feature type="binding site" evidence="15">
    <location>
        <position position="235"/>
    </location>
    <ligand>
        <name>[4Fe-4S] cluster</name>
        <dbReference type="ChEBI" id="CHEBI:49883"/>
        <label>2</label>
    </ligand>
</feature>
<evidence type="ECO:0000256" key="6">
    <source>
        <dbReference type="ARBA" id="ARBA00012082"/>
    </source>
</evidence>
<comment type="cofactor">
    <cofactor evidence="2">
        <name>[4Fe-4S] cluster</name>
        <dbReference type="ChEBI" id="CHEBI:49883"/>
    </cofactor>
</comment>
<organism evidence="19 20">
    <name type="scientific">Aestuariirhabdus litorea</name>
    <dbReference type="NCBI Taxonomy" id="2528527"/>
    <lineage>
        <taxon>Bacteria</taxon>
        <taxon>Pseudomonadati</taxon>
        <taxon>Pseudomonadota</taxon>
        <taxon>Gammaproteobacteria</taxon>
        <taxon>Oceanospirillales</taxon>
        <taxon>Aestuariirhabdaceae</taxon>
        <taxon>Aestuariirhabdus</taxon>
    </lineage>
</organism>
<dbReference type="Gene3D" id="3.40.50.700">
    <property type="entry name" value="NADH:ubiquinone oxidoreductase-like, 20kDa subunit"/>
    <property type="match status" value="1"/>
</dbReference>
<feature type="binding site" evidence="15">
    <location>
        <position position="296"/>
    </location>
    <ligand>
        <name>[3Fe-4S] cluster</name>
        <dbReference type="ChEBI" id="CHEBI:21137"/>
    </ligand>
</feature>
<keyword evidence="12 15" id="KW-0411">Iron-sulfur</keyword>
<feature type="binding site" evidence="15">
    <location>
        <position position="62"/>
    </location>
    <ligand>
        <name>[4Fe-4S] cluster</name>
        <dbReference type="ChEBI" id="CHEBI:49883"/>
        <label>1</label>
    </ligand>
</feature>
<gene>
    <name evidence="19" type="ORF">D0544_00600</name>
</gene>
<protein>
    <recommendedName>
        <fullName evidence="6">hydrogenase (acceptor)</fullName>
        <ecNumber evidence="6">1.12.99.6</ecNumber>
    </recommendedName>
</protein>
<keyword evidence="10" id="KW-0560">Oxidoreductase</keyword>
<evidence type="ECO:0000256" key="14">
    <source>
        <dbReference type="ARBA" id="ARBA00048757"/>
    </source>
</evidence>
<dbReference type="Pfam" id="PF14720">
    <property type="entry name" value="NiFe_hyd_SSU_C"/>
    <property type="match status" value="1"/>
</dbReference>
<evidence type="ECO:0000256" key="10">
    <source>
        <dbReference type="ARBA" id="ARBA00023002"/>
    </source>
</evidence>
<feature type="domain" description="Cytochrome-c3 hydrogenase C-terminal" evidence="18">
    <location>
        <begin position="227"/>
        <end position="308"/>
    </location>
</feature>
<dbReference type="RefSeq" id="WP_125013831.1">
    <property type="nucleotide sequence ID" value="NZ_QWEZ01000001.1"/>
</dbReference>
<dbReference type="GO" id="GO:0044569">
    <property type="term" value="C:[Ni-Fe] hydrogenase complex"/>
    <property type="evidence" value="ECO:0007669"/>
    <property type="project" value="TreeGrafter"/>
</dbReference>
<dbReference type="InterPro" id="IPR006311">
    <property type="entry name" value="TAT_signal"/>
</dbReference>
<dbReference type="InterPro" id="IPR037024">
    <property type="entry name" value="NiFe_Hase_small_N_sf"/>
</dbReference>
<dbReference type="EMBL" id="QWEZ01000001">
    <property type="protein sequence ID" value="RRJ83657.1"/>
    <property type="molecule type" value="Genomic_DNA"/>
</dbReference>
<reference evidence="19 20" key="1">
    <citation type="submission" date="2018-08" db="EMBL/GenBank/DDBJ databases">
        <authorList>
            <person name="Khan S.A."/>
        </authorList>
    </citation>
    <scope>NUCLEOTIDE SEQUENCE [LARGE SCALE GENOMIC DNA]</scope>
    <source>
        <strain evidence="19 20">GTF-13</strain>
    </source>
</reference>
<dbReference type="SUPFAM" id="SSF56770">
    <property type="entry name" value="HydA/Nqo6-like"/>
    <property type="match status" value="1"/>
</dbReference>
<evidence type="ECO:0000259" key="17">
    <source>
        <dbReference type="Pfam" id="PF01058"/>
    </source>
</evidence>
<evidence type="ECO:0000256" key="16">
    <source>
        <dbReference type="SAM" id="Phobius"/>
    </source>
</evidence>
<feature type="binding site" evidence="15">
    <location>
        <position position="194"/>
    </location>
    <ligand>
        <name>[4Fe-4S] cluster</name>
        <dbReference type="ChEBI" id="CHEBI:49883"/>
        <label>1</label>
    </ligand>
</feature>
<feature type="binding site" evidence="15">
    <location>
        <position position="275"/>
    </location>
    <ligand>
        <name>[3Fe-4S] cluster</name>
        <dbReference type="ChEBI" id="CHEBI:21137"/>
    </ligand>
</feature>
<dbReference type="PANTHER" id="PTHR30013">
    <property type="entry name" value="NIFE / NIFESE HYDROGENASE SMALL SUBUNIT FAMILY MEMBER"/>
    <property type="match status" value="1"/>
</dbReference>
<evidence type="ECO:0000256" key="9">
    <source>
        <dbReference type="ARBA" id="ARBA00022729"/>
    </source>
</evidence>